<dbReference type="InterPro" id="IPR001996">
    <property type="entry name" value="PTS_IIB_1"/>
</dbReference>
<dbReference type="InterPro" id="IPR018113">
    <property type="entry name" value="PTrfase_EIIB_Cys"/>
</dbReference>
<dbReference type="OrthoDB" id="9769191at2"/>
<protein>
    <submittedName>
        <fullName evidence="16">PTS system beta-glucoside-specific IIA component, Glc family /PTS system beta-glucoside-specific IIB component, Glc family /PTS system beta-glucoside-specific IIC component, Glc family</fullName>
    </submittedName>
</protein>
<evidence type="ECO:0000259" key="15">
    <source>
        <dbReference type="PROSITE" id="PS51103"/>
    </source>
</evidence>
<keyword evidence="10 12" id="KW-0472">Membrane</keyword>
<dbReference type="Pfam" id="PF02378">
    <property type="entry name" value="PTS_EIIC"/>
    <property type="match status" value="1"/>
</dbReference>
<evidence type="ECO:0000256" key="5">
    <source>
        <dbReference type="ARBA" id="ARBA00022679"/>
    </source>
</evidence>
<feature type="transmembrane region" description="Helical" evidence="12">
    <location>
        <begin position="98"/>
        <end position="129"/>
    </location>
</feature>
<name>A0A1H9QVU4_9LACT</name>
<keyword evidence="4" id="KW-0762">Sugar transport</keyword>
<dbReference type="Pfam" id="PF00367">
    <property type="entry name" value="PTS_EIIB"/>
    <property type="match status" value="1"/>
</dbReference>
<feature type="transmembrane region" description="Helical" evidence="12">
    <location>
        <begin position="287"/>
        <end position="310"/>
    </location>
</feature>
<dbReference type="SUPFAM" id="SSF51261">
    <property type="entry name" value="Duplicated hybrid motif"/>
    <property type="match status" value="1"/>
</dbReference>
<evidence type="ECO:0000259" key="14">
    <source>
        <dbReference type="PROSITE" id="PS51098"/>
    </source>
</evidence>
<evidence type="ECO:0000256" key="11">
    <source>
        <dbReference type="PROSITE-ProRule" id="PRU00421"/>
    </source>
</evidence>
<feature type="transmembrane region" description="Helical" evidence="12">
    <location>
        <begin position="354"/>
        <end position="372"/>
    </location>
</feature>
<dbReference type="NCBIfam" id="TIGR01995">
    <property type="entry name" value="PTS-II-ABC-beta"/>
    <property type="match status" value="1"/>
</dbReference>
<feature type="domain" description="PTS EIIB type-1" evidence="14">
    <location>
        <begin position="4"/>
        <end position="86"/>
    </location>
</feature>
<dbReference type="FunFam" id="2.70.70.10:FF:000001">
    <property type="entry name" value="PTS system glucose-specific IIA component"/>
    <property type="match status" value="1"/>
</dbReference>
<dbReference type="NCBIfam" id="TIGR00830">
    <property type="entry name" value="PTBA"/>
    <property type="match status" value="1"/>
</dbReference>
<keyword evidence="5" id="KW-0808">Transferase</keyword>
<dbReference type="CDD" id="cd00212">
    <property type="entry name" value="PTS_IIB_glc"/>
    <property type="match status" value="1"/>
</dbReference>
<dbReference type="Proteomes" id="UP000198948">
    <property type="component" value="Unassembled WGS sequence"/>
</dbReference>
<organism evidence="16 17">
    <name type="scientific">Isobaculum melis</name>
    <dbReference type="NCBI Taxonomy" id="142588"/>
    <lineage>
        <taxon>Bacteria</taxon>
        <taxon>Bacillati</taxon>
        <taxon>Bacillota</taxon>
        <taxon>Bacilli</taxon>
        <taxon>Lactobacillales</taxon>
        <taxon>Carnobacteriaceae</taxon>
        <taxon>Isobaculum</taxon>
    </lineage>
</organism>
<keyword evidence="9 12" id="KW-1133">Transmembrane helix</keyword>
<dbReference type="GO" id="GO:0015771">
    <property type="term" value="P:trehalose transport"/>
    <property type="evidence" value="ECO:0007669"/>
    <property type="project" value="TreeGrafter"/>
</dbReference>
<reference evidence="16 17" key="1">
    <citation type="submission" date="2016-10" db="EMBL/GenBank/DDBJ databases">
        <authorList>
            <person name="de Groot N.N."/>
        </authorList>
    </citation>
    <scope>NUCLEOTIDE SEQUENCE [LARGE SCALE GENOMIC DNA]</scope>
    <source>
        <strain evidence="16 17">DSM 13760</strain>
    </source>
</reference>
<dbReference type="PROSITE" id="PS51103">
    <property type="entry name" value="PTS_EIIC_TYPE_1"/>
    <property type="match status" value="1"/>
</dbReference>
<feature type="transmembrane region" description="Helical" evidence="12">
    <location>
        <begin position="424"/>
        <end position="447"/>
    </location>
</feature>
<evidence type="ECO:0000256" key="6">
    <source>
        <dbReference type="ARBA" id="ARBA00022683"/>
    </source>
</evidence>
<dbReference type="GO" id="GO:0005886">
    <property type="term" value="C:plasma membrane"/>
    <property type="evidence" value="ECO:0007669"/>
    <property type="project" value="UniProtKB-SubCell"/>
</dbReference>
<dbReference type="PROSITE" id="PS51098">
    <property type="entry name" value="PTS_EIIB_TYPE_1"/>
    <property type="match status" value="1"/>
</dbReference>
<evidence type="ECO:0000259" key="13">
    <source>
        <dbReference type="PROSITE" id="PS51093"/>
    </source>
</evidence>
<keyword evidence="2" id="KW-0813">Transport</keyword>
<keyword evidence="3" id="KW-1003">Cell membrane</keyword>
<evidence type="ECO:0000256" key="2">
    <source>
        <dbReference type="ARBA" id="ARBA00022448"/>
    </source>
</evidence>
<evidence type="ECO:0000256" key="7">
    <source>
        <dbReference type="ARBA" id="ARBA00022692"/>
    </source>
</evidence>
<evidence type="ECO:0000256" key="1">
    <source>
        <dbReference type="ARBA" id="ARBA00004651"/>
    </source>
</evidence>
<dbReference type="GO" id="GO:0008982">
    <property type="term" value="F:protein-N(PI)-phosphohistidine-sugar phosphotransferase activity"/>
    <property type="evidence" value="ECO:0007669"/>
    <property type="project" value="InterPro"/>
</dbReference>
<dbReference type="InterPro" id="IPR036878">
    <property type="entry name" value="Glu_permease_IIB"/>
</dbReference>
<evidence type="ECO:0000256" key="9">
    <source>
        <dbReference type="ARBA" id="ARBA00022989"/>
    </source>
</evidence>
<dbReference type="RefSeq" id="WP_092650285.1">
    <property type="nucleotide sequence ID" value="NZ_FOHA01000002.1"/>
</dbReference>
<dbReference type="Gene3D" id="2.70.70.10">
    <property type="entry name" value="Glucose Permease (Domain IIA)"/>
    <property type="match status" value="1"/>
</dbReference>
<dbReference type="Gene3D" id="3.30.1360.60">
    <property type="entry name" value="Glucose permease domain IIB"/>
    <property type="match status" value="1"/>
</dbReference>
<evidence type="ECO:0000256" key="12">
    <source>
        <dbReference type="SAM" id="Phobius"/>
    </source>
</evidence>
<dbReference type="PANTHER" id="PTHR30175">
    <property type="entry name" value="PHOSPHOTRANSFERASE SYSTEM TRANSPORT PROTEIN"/>
    <property type="match status" value="1"/>
</dbReference>
<sequence>MTNQLIAKKVFEEVGGDANISHATHCATRLRLNLRDNQQVDLKALDKIEGVIKAQFSNGQLQVVLGGKVNGVYDEFIQLVSNNEPAGMEQPEKKKIGFGLLIETISGIFSPILPVLIGCGMIQAINAVLTNFNLISLDSGLYQVFQMTGDLVFYFLPFFLAVSAAKKFKTSEFLAIALAAAFMYPTIMNGAMEAAKTGVTSLNLLGLPVLFVNYKSTVFPIILAVWVLSYVYRFIEKIVPESFRILISPLLTLCIMIPLQLIVLGPAGSYLGNYIADGVKFIYTSGGFLGAFLLGSLRPVLVMFGMHYAITPIMVQEIAETGITIILPALLVGNLAQSGAAFATAFLIKDKAQKSGAFTAAFTALCGITEPAMYGYNLKYKKPFYVALGAAGTAAAYLSIFKAYSTAVALPGILALPTYHADSYIHIIIGVLIAIIGAFVGTLLIGIKEETQEVTTSESTDTGVYEELSSPVNGSIHSLATVNDEIFSKELMGKGIAAISNDGVVYSPVDGEITMLFDTHHAIGIRSTLGAEILIHIGLDTVQLKGEFFSPEIKVGDTVSKHQRLITFDQAKVIEQGYDTVIPVIITNSANYQAVESKESEATTTDDIVITLS</sequence>
<dbReference type="PANTHER" id="PTHR30175:SF1">
    <property type="entry name" value="PTS SYSTEM ARBUTIN-, CELLOBIOSE-, AND SALICIN-SPECIFIC EIIBC COMPONENT-RELATED"/>
    <property type="match status" value="1"/>
</dbReference>
<dbReference type="GO" id="GO:0009401">
    <property type="term" value="P:phosphoenolpyruvate-dependent sugar phosphotransferase system"/>
    <property type="evidence" value="ECO:0007669"/>
    <property type="project" value="UniProtKB-KW"/>
</dbReference>
<keyword evidence="7 12" id="KW-0812">Transmembrane</keyword>
<dbReference type="InterPro" id="IPR001127">
    <property type="entry name" value="PTS_EIIA_1_perm"/>
</dbReference>
<dbReference type="InterPro" id="IPR003352">
    <property type="entry name" value="PTS_EIIC"/>
</dbReference>
<feature type="domain" description="PTS EIIC type-1" evidence="15">
    <location>
        <begin position="103"/>
        <end position="461"/>
    </location>
</feature>
<dbReference type="PROSITE" id="PS00371">
    <property type="entry name" value="PTS_EIIA_TYPE_1_HIS"/>
    <property type="match status" value="1"/>
</dbReference>
<feature type="transmembrane region" description="Helical" evidence="12">
    <location>
        <begin position="322"/>
        <end position="348"/>
    </location>
</feature>
<dbReference type="AlphaFoldDB" id="A0A1H9QVU4"/>
<keyword evidence="17" id="KW-1185">Reference proteome</keyword>
<dbReference type="GO" id="GO:0016301">
    <property type="term" value="F:kinase activity"/>
    <property type="evidence" value="ECO:0007669"/>
    <property type="project" value="UniProtKB-KW"/>
</dbReference>
<dbReference type="SUPFAM" id="SSF55604">
    <property type="entry name" value="Glucose permease domain IIB"/>
    <property type="match status" value="1"/>
</dbReference>
<accession>A0A1H9QVU4</accession>
<feature type="transmembrane region" description="Helical" evidence="12">
    <location>
        <begin position="384"/>
        <end position="404"/>
    </location>
</feature>
<keyword evidence="8" id="KW-0418">Kinase</keyword>
<dbReference type="PROSITE" id="PS51093">
    <property type="entry name" value="PTS_EIIA_TYPE_1"/>
    <property type="match status" value="1"/>
</dbReference>
<evidence type="ECO:0000256" key="10">
    <source>
        <dbReference type="ARBA" id="ARBA00023136"/>
    </source>
</evidence>
<evidence type="ECO:0000256" key="8">
    <source>
        <dbReference type="ARBA" id="ARBA00022777"/>
    </source>
</evidence>
<keyword evidence="6" id="KW-0598">Phosphotransferase system</keyword>
<dbReference type="Pfam" id="PF00358">
    <property type="entry name" value="PTS_EIIA_1"/>
    <property type="match status" value="1"/>
</dbReference>
<dbReference type="InterPro" id="IPR011055">
    <property type="entry name" value="Dup_hybrid_motif"/>
</dbReference>
<feature type="transmembrane region" description="Helical" evidence="12">
    <location>
        <begin position="212"/>
        <end position="233"/>
    </location>
</feature>
<evidence type="ECO:0000256" key="3">
    <source>
        <dbReference type="ARBA" id="ARBA00022475"/>
    </source>
</evidence>
<evidence type="ECO:0000313" key="17">
    <source>
        <dbReference type="Proteomes" id="UP000198948"/>
    </source>
</evidence>
<feature type="domain" description="PTS EIIA type-1" evidence="13">
    <location>
        <begin position="484"/>
        <end position="588"/>
    </location>
</feature>
<dbReference type="GO" id="GO:0090589">
    <property type="term" value="F:protein-phosphocysteine-trehalose phosphotransferase system transporter activity"/>
    <property type="evidence" value="ECO:0007669"/>
    <property type="project" value="TreeGrafter"/>
</dbReference>
<dbReference type="InterPro" id="IPR050558">
    <property type="entry name" value="PTS_Sugar-Specific_Components"/>
</dbReference>
<evidence type="ECO:0000313" key="16">
    <source>
        <dbReference type="EMBL" id="SER64365.1"/>
    </source>
</evidence>
<evidence type="ECO:0000256" key="4">
    <source>
        <dbReference type="ARBA" id="ARBA00022597"/>
    </source>
</evidence>
<dbReference type="InterPro" id="IPR013013">
    <property type="entry name" value="PTS_EIIC_1"/>
</dbReference>
<feature type="transmembrane region" description="Helical" evidence="12">
    <location>
        <begin position="245"/>
        <end position="267"/>
    </location>
</feature>
<feature type="transmembrane region" description="Helical" evidence="12">
    <location>
        <begin position="141"/>
        <end position="161"/>
    </location>
</feature>
<feature type="transmembrane region" description="Helical" evidence="12">
    <location>
        <begin position="173"/>
        <end position="192"/>
    </location>
</feature>
<comment type="subcellular location">
    <subcellularLocation>
        <location evidence="1">Cell membrane</location>
        <topology evidence="1">Multi-pass membrane protein</topology>
    </subcellularLocation>
</comment>
<proteinExistence type="predicted"/>
<dbReference type="STRING" id="142588.SAMN04488559_102305"/>
<gene>
    <name evidence="16" type="ORF">SAMN04488559_102305</name>
</gene>
<dbReference type="InterPro" id="IPR011297">
    <property type="entry name" value="PTS_IIABC_b_glu"/>
</dbReference>
<dbReference type="EMBL" id="FOHA01000002">
    <property type="protein sequence ID" value="SER64365.1"/>
    <property type="molecule type" value="Genomic_DNA"/>
</dbReference>
<feature type="active site" description="Phosphocysteine intermediate; for EIIB activity" evidence="11">
    <location>
        <position position="26"/>
    </location>
</feature>
<dbReference type="PROSITE" id="PS01035">
    <property type="entry name" value="PTS_EIIB_TYPE_1_CYS"/>
    <property type="match status" value="1"/>
</dbReference>